<evidence type="ECO:0000256" key="6">
    <source>
        <dbReference type="ARBA" id="ARBA00023136"/>
    </source>
</evidence>
<dbReference type="SUPFAM" id="SSF56935">
    <property type="entry name" value="Porins"/>
    <property type="match status" value="1"/>
</dbReference>
<protein>
    <submittedName>
        <fullName evidence="12">TonB-dependent receptor</fullName>
    </submittedName>
</protein>
<dbReference type="InterPro" id="IPR039426">
    <property type="entry name" value="TonB-dep_rcpt-like"/>
</dbReference>
<dbReference type="PANTHER" id="PTHR30442:SF0">
    <property type="entry name" value="FE(3+) DICITRATE TRANSPORT PROTEIN FECA"/>
    <property type="match status" value="1"/>
</dbReference>
<evidence type="ECO:0000259" key="10">
    <source>
        <dbReference type="Pfam" id="PF00593"/>
    </source>
</evidence>
<evidence type="ECO:0000256" key="1">
    <source>
        <dbReference type="ARBA" id="ARBA00004571"/>
    </source>
</evidence>
<keyword evidence="3 8" id="KW-1134">Transmembrane beta strand</keyword>
<dbReference type="Gene3D" id="2.170.130.10">
    <property type="entry name" value="TonB-dependent receptor, plug domain"/>
    <property type="match status" value="1"/>
</dbReference>
<name>A0A9D1Q6R7_9GAMM</name>
<evidence type="ECO:0000256" key="4">
    <source>
        <dbReference type="ARBA" id="ARBA00022692"/>
    </source>
</evidence>
<evidence type="ECO:0000313" key="13">
    <source>
        <dbReference type="Proteomes" id="UP000823934"/>
    </source>
</evidence>
<dbReference type="PROSITE" id="PS52016">
    <property type="entry name" value="TONB_DEPENDENT_REC_3"/>
    <property type="match status" value="1"/>
</dbReference>
<keyword evidence="7 8" id="KW-0998">Cell outer membrane</keyword>
<dbReference type="InterPro" id="IPR012910">
    <property type="entry name" value="Plug_dom"/>
</dbReference>
<evidence type="ECO:0000256" key="5">
    <source>
        <dbReference type="ARBA" id="ARBA00023077"/>
    </source>
</evidence>
<dbReference type="AlphaFoldDB" id="A0A9D1Q6R7"/>
<dbReference type="Pfam" id="PF07715">
    <property type="entry name" value="Plug"/>
    <property type="match status" value="1"/>
</dbReference>
<evidence type="ECO:0000256" key="9">
    <source>
        <dbReference type="RuleBase" id="RU003357"/>
    </source>
</evidence>
<accession>A0A9D1Q6R7</accession>
<keyword evidence="6 8" id="KW-0472">Membrane</keyword>
<dbReference type="GO" id="GO:0009279">
    <property type="term" value="C:cell outer membrane"/>
    <property type="evidence" value="ECO:0007669"/>
    <property type="project" value="UniProtKB-SubCell"/>
</dbReference>
<evidence type="ECO:0000259" key="11">
    <source>
        <dbReference type="Pfam" id="PF07715"/>
    </source>
</evidence>
<dbReference type="EMBL" id="DXHP01000167">
    <property type="protein sequence ID" value="HIW07134.1"/>
    <property type="molecule type" value="Genomic_DNA"/>
</dbReference>
<keyword evidence="5 9" id="KW-0798">TonB box</keyword>
<proteinExistence type="inferred from homology"/>
<dbReference type="InterPro" id="IPR000531">
    <property type="entry name" value="Beta-barrel_TonB"/>
</dbReference>
<feature type="domain" description="TonB-dependent receptor-like beta-barrel" evidence="10">
    <location>
        <begin position="540"/>
        <end position="931"/>
    </location>
</feature>
<evidence type="ECO:0000313" key="12">
    <source>
        <dbReference type="EMBL" id="HIW07134.1"/>
    </source>
</evidence>
<reference evidence="12" key="2">
    <citation type="submission" date="2021-04" db="EMBL/GenBank/DDBJ databases">
        <authorList>
            <person name="Gilroy R."/>
        </authorList>
    </citation>
    <scope>NUCLEOTIDE SEQUENCE</scope>
    <source>
        <strain evidence="12">CHK160-9182</strain>
    </source>
</reference>
<evidence type="ECO:0000256" key="3">
    <source>
        <dbReference type="ARBA" id="ARBA00022452"/>
    </source>
</evidence>
<comment type="caution">
    <text evidence="12">The sequence shown here is derived from an EMBL/GenBank/DDBJ whole genome shotgun (WGS) entry which is preliminary data.</text>
</comment>
<dbReference type="Proteomes" id="UP000823934">
    <property type="component" value="Unassembled WGS sequence"/>
</dbReference>
<dbReference type="InterPro" id="IPR037066">
    <property type="entry name" value="Plug_dom_sf"/>
</dbReference>
<evidence type="ECO:0000256" key="2">
    <source>
        <dbReference type="ARBA" id="ARBA00022448"/>
    </source>
</evidence>
<dbReference type="GO" id="GO:0033214">
    <property type="term" value="P:siderophore-iron import into cell"/>
    <property type="evidence" value="ECO:0007669"/>
    <property type="project" value="TreeGrafter"/>
</dbReference>
<dbReference type="Pfam" id="PF00593">
    <property type="entry name" value="TonB_dep_Rec_b-barrel"/>
    <property type="match status" value="1"/>
</dbReference>
<reference evidence="12" key="1">
    <citation type="journal article" date="2021" name="PeerJ">
        <title>Extensive microbial diversity within the chicken gut microbiome revealed by metagenomics and culture.</title>
        <authorList>
            <person name="Gilroy R."/>
            <person name="Ravi A."/>
            <person name="Getino M."/>
            <person name="Pursley I."/>
            <person name="Horton D.L."/>
            <person name="Alikhan N.F."/>
            <person name="Baker D."/>
            <person name="Gharbi K."/>
            <person name="Hall N."/>
            <person name="Watson M."/>
            <person name="Adriaenssens E.M."/>
            <person name="Foster-Nyarko E."/>
            <person name="Jarju S."/>
            <person name="Secka A."/>
            <person name="Antonio M."/>
            <person name="Oren A."/>
            <person name="Chaudhuri R.R."/>
            <person name="La Ragione R."/>
            <person name="Hildebrand F."/>
            <person name="Pallen M.J."/>
        </authorList>
    </citation>
    <scope>NUCLEOTIDE SEQUENCE</scope>
    <source>
        <strain evidence="12">CHK160-9182</strain>
    </source>
</reference>
<comment type="subcellular location">
    <subcellularLocation>
        <location evidence="1 8">Cell outer membrane</location>
        <topology evidence="1 8">Multi-pass membrane protein</topology>
    </subcellularLocation>
</comment>
<dbReference type="PANTHER" id="PTHR30442">
    <property type="entry name" value="IRON III DICITRATE TRANSPORT PROTEIN FECA"/>
    <property type="match status" value="1"/>
</dbReference>
<sequence length="960" mass="109404">MSYSGKLRLHPLAIAVCLSVTQIGYADEVQVDAKEAIELGRILVKAQPEGENGDAQGYDDVYSRDMSSVYRGKEEIERFKGKSPADILKGMTGVFSGDSRNSGSIDVNIRGIQGQGRVPVTIDGTEQGITVYRGYLGASNRNYLDPSLISSITIEKGGTLSTDVKTSVGGGVAMKTISIDDVVALDQRFGVDYQIETSTNTTRPRLPDLSPIGKDYRDDITQQTQQFWTHPNIIREPKSRSGSADFFNMRDGAARIAAGYRGEIFDLMAAVSYRKQGNYFSGKNGASGYYTENAADHIFMANVADTFKPGAEILNTSSTNRSFLLKNTWYISDDQRLLLSARHSLIEHGEIMPSRIIRYEDGAIQQWPTSKINQRAYNAEYRWKPEDNPWIDAKIQVWKTTTNSNTYTGDGFVFDLATQDWNWNFCRNVNLGNTEVCDRDNEFHPYKNNALAHARDNRWGVTASNTMEIMDNLKFTAGIDYQREKLRSETNTREGRRRSTNLMFNFEWQPIPSVTINAGVKRNSYSSFDDKLAEGRHRQDHNYQRLGPSAHTMQTYRTMGQDEYDYYRKTDDMLNSFSNEERIQWIADNPDGWDQYAELKNSVNNPFANQKGRLKEDFIYSQREDGRYYREDNPYLNGMMSKEKVVNPVTGELEEKYQYYGLGTHFPEYTGNKFSPVKRQSGHAWSPILSVGWDMTDYSKVYARYAEEKRFPSMFESTVGFTTTVRDQVTIKPEKSRNIEIGYVYDLSWLPNTEASDFKISYYDNKMNDVIERDKDMHVVQIDELRTKGIEVQARYSTGKYYGSLGINYNLKNKACDESASMGLNPLGDFPSCVDGGFPIGYLRTHMVPKYSINLNIGGKFFGDRLEVGTNLNYHSKARNRQEEQMMKDGLIITGNTNNNPIRWNSAFLVDAYLSYKIDKDLTINFSGHNLTNQYYIDPLTRSFMSAPGRTFRIGFQGKL</sequence>
<dbReference type="Gene3D" id="2.40.170.20">
    <property type="entry name" value="TonB-dependent receptor, beta-barrel domain"/>
    <property type="match status" value="1"/>
</dbReference>
<evidence type="ECO:0000256" key="8">
    <source>
        <dbReference type="PROSITE-ProRule" id="PRU01360"/>
    </source>
</evidence>
<feature type="domain" description="TonB-dependent receptor plug" evidence="11">
    <location>
        <begin position="72"/>
        <end position="161"/>
    </location>
</feature>
<organism evidence="12 13">
    <name type="scientific">Candidatus Ignatzschineria merdigallinarum</name>
    <dbReference type="NCBI Taxonomy" id="2838621"/>
    <lineage>
        <taxon>Bacteria</taxon>
        <taxon>Pseudomonadati</taxon>
        <taxon>Pseudomonadota</taxon>
        <taxon>Gammaproteobacteria</taxon>
        <taxon>Cardiobacteriales</taxon>
        <taxon>Ignatzschineriaceae</taxon>
        <taxon>Ignatzschineria</taxon>
    </lineage>
</organism>
<keyword evidence="2 8" id="KW-0813">Transport</keyword>
<dbReference type="InterPro" id="IPR036942">
    <property type="entry name" value="Beta-barrel_TonB_sf"/>
</dbReference>
<keyword evidence="12" id="KW-0675">Receptor</keyword>
<evidence type="ECO:0000256" key="7">
    <source>
        <dbReference type="ARBA" id="ARBA00023237"/>
    </source>
</evidence>
<gene>
    <name evidence="12" type="ORF">H9889_07410</name>
</gene>
<keyword evidence="4 8" id="KW-0812">Transmembrane</keyword>
<comment type="similarity">
    <text evidence="8 9">Belongs to the TonB-dependent receptor family.</text>
</comment>